<keyword evidence="4" id="KW-0418">Kinase</keyword>
<keyword evidence="5" id="KW-0067">ATP-binding</keyword>
<dbReference type="Gene3D" id="3.40.50.300">
    <property type="entry name" value="P-loop containing nucleotide triphosphate hydrolases"/>
    <property type="match status" value="1"/>
</dbReference>
<dbReference type="GO" id="GO:0036431">
    <property type="term" value="F:dCMP kinase activity"/>
    <property type="evidence" value="ECO:0007669"/>
    <property type="project" value="InterPro"/>
</dbReference>
<reference evidence="9" key="1">
    <citation type="submission" date="2018-05" db="EMBL/GenBank/DDBJ databases">
        <authorList>
            <person name="Lanie J.A."/>
            <person name="Ng W.-L."/>
            <person name="Kazmierczak K.M."/>
            <person name="Andrzejewski T.M."/>
            <person name="Davidsen T.M."/>
            <person name="Wayne K.J."/>
            <person name="Tettelin H."/>
            <person name="Glass J.I."/>
            <person name="Rusch D."/>
            <person name="Podicherti R."/>
            <person name="Tsui H.-C.T."/>
            <person name="Winkler M.E."/>
        </authorList>
    </citation>
    <scope>NUCLEOTIDE SEQUENCE</scope>
</reference>
<evidence type="ECO:0000313" key="9">
    <source>
        <dbReference type="EMBL" id="SVA62878.1"/>
    </source>
</evidence>
<keyword evidence="3" id="KW-0547">Nucleotide-binding</keyword>
<sequence length="190" mass="22328">MFFLDTGKIYRLLGLYKIKNPKKFNYSYIKRKIKNLKMNDLKKKNLLSNKVGMAASIVAKDKQIRNLVHNFQIKCAYHPPKKYNGSCLDGRDITYKIIPNAEFKFFISANVATRAKRRFLELKRLNQKIHYNEVLKSIKKRDKSDYNRKISPLKKTKDSILINTTNLSKRACFLKIKKIIDKKLIINGNL</sequence>
<dbReference type="EC" id="2.7.4.25" evidence="1"/>
<evidence type="ECO:0000256" key="5">
    <source>
        <dbReference type="ARBA" id="ARBA00022840"/>
    </source>
</evidence>
<dbReference type="Pfam" id="PF02224">
    <property type="entry name" value="Cytidylate_kin"/>
    <property type="match status" value="1"/>
</dbReference>
<feature type="domain" description="Cytidylate kinase" evidence="8">
    <location>
        <begin position="3"/>
        <end position="176"/>
    </location>
</feature>
<organism evidence="9">
    <name type="scientific">marine metagenome</name>
    <dbReference type="NCBI Taxonomy" id="408172"/>
    <lineage>
        <taxon>unclassified sequences</taxon>
        <taxon>metagenomes</taxon>
        <taxon>ecological metagenomes</taxon>
    </lineage>
</organism>
<evidence type="ECO:0000256" key="6">
    <source>
        <dbReference type="ARBA" id="ARBA00047615"/>
    </source>
</evidence>
<comment type="catalytic activity">
    <reaction evidence="7">
        <text>CMP + ATP = CDP + ADP</text>
        <dbReference type="Rhea" id="RHEA:11600"/>
        <dbReference type="ChEBI" id="CHEBI:30616"/>
        <dbReference type="ChEBI" id="CHEBI:58069"/>
        <dbReference type="ChEBI" id="CHEBI:60377"/>
        <dbReference type="ChEBI" id="CHEBI:456216"/>
        <dbReference type="EC" id="2.7.4.25"/>
    </reaction>
</comment>
<evidence type="ECO:0000259" key="8">
    <source>
        <dbReference type="Pfam" id="PF02224"/>
    </source>
</evidence>
<dbReference type="EMBL" id="UINC01014808">
    <property type="protein sequence ID" value="SVA62878.1"/>
    <property type="molecule type" value="Genomic_DNA"/>
</dbReference>
<dbReference type="CDD" id="cd02020">
    <property type="entry name" value="CMPK"/>
    <property type="match status" value="1"/>
</dbReference>
<proteinExistence type="predicted"/>
<dbReference type="InterPro" id="IPR011994">
    <property type="entry name" value="Cytidylate_kinase_dom"/>
</dbReference>
<dbReference type="InterPro" id="IPR027417">
    <property type="entry name" value="P-loop_NTPase"/>
</dbReference>
<dbReference type="AlphaFoldDB" id="A0A381XDT4"/>
<evidence type="ECO:0000256" key="2">
    <source>
        <dbReference type="ARBA" id="ARBA00022679"/>
    </source>
</evidence>
<dbReference type="GO" id="GO:0005524">
    <property type="term" value="F:ATP binding"/>
    <property type="evidence" value="ECO:0007669"/>
    <property type="project" value="UniProtKB-KW"/>
</dbReference>
<name>A0A381XDT4_9ZZZZ</name>
<gene>
    <name evidence="9" type="ORF">METZ01_LOCUS115732</name>
</gene>
<evidence type="ECO:0000256" key="7">
    <source>
        <dbReference type="ARBA" id="ARBA00048478"/>
    </source>
</evidence>
<protein>
    <recommendedName>
        <fullName evidence="1">(d)CMP kinase</fullName>
        <ecNumber evidence="1">2.7.4.25</ecNumber>
    </recommendedName>
</protein>
<evidence type="ECO:0000256" key="1">
    <source>
        <dbReference type="ARBA" id="ARBA00012906"/>
    </source>
</evidence>
<evidence type="ECO:0000256" key="3">
    <source>
        <dbReference type="ARBA" id="ARBA00022741"/>
    </source>
</evidence>
<accession>A0A381XDT4</accession>
<keyword evidence="2" id="KW-0808">Transferase</keyword>
<dbReference type="SUPFAM" id="SSF52540">
    <property type="entry name" value="P-loop containing nucleoside triphosphate hydrolases"/>
    <property type="match status" value="1"/>
</dbReference>
<dbReference type="GO" id="GO:0006139">
    <property type="term" value="P:nucleobase-containing compound metabolic process"/>
    <property type="evidence" value="ECO:0007669"/>
    <property type="project" value="InterPro"/>
</dbReference>
<evidence type="ECO:0000256" key="4">
    <source>
        <dbReference type="ARBA" id="ARBA00022777"/>
    </source>
</evidence>
<comment type="catalytic activity">
    <reaction evidence="6">
        <text>dCMP + ATP = dCDP + ADP</text>
        <dbReference type="Rhea" id="RHEA:25094"/>
        <dbReference type="ChEBI" id="CHEBI:30616"/>
        <dbReference type="ChEBI" id="CHEBI:57566"/>
        <dbReference type="ChEBI" id="CHEBI:58593"/>
        <dbReference type="ChEBI" id="CHEBI:456216"/>
        <dbReference type="EC" id="2.7.4.25"/>
    </reaction>
</comment>